<dbReference type="SUPFAM" id="SSF54695">
    <property type="entry name" value="POZ domain"/>
    <property type="match status" value="1"/>
</dbReference>
<feature type="compositionally biased region" description="Basic residues" evidence="1">
    <location>
        <begin position="1"/>
        <end position="10"/>
    </location>
</feature>
<accession>A0ABN8NGJ5</accession>
<dbReference type="EMBL" id="CALNXK010000021">
    <property type="protein sequence ID" value="CAH3108623.1"/>
    <property type="molecule type" value="Genomic_DNA"/>
</dbReference>
<dbReference type="PANTHER" id="PTHR22744:SF17">
    <property type="entry name" value="BTB DOMAIN-CONTAINING PROTEIN"/>
    <property type="match status" value="1"/>
</dbReference>
<organism evidence="3 4">
    <name type="scientific">Porites lobata</name>
    <dbReference type="NCBI Taxonomy" id="104759"/>
    <lineage>
        <taxon>Eukaryota</taxon>
        <taxon>Metazoa</taxon>
        <taxon>Cnidaria</taxon>
        <taxon>Anthozoa</taxon>
        <taxon>Hexacorallia</taxon>
        <taxon>Scleractinia</taxon>
        <taxon>Fungiina</taxon>
        <taxon>Poritidae</taxon>
        <taxon>Porites</taxon>
    </lineage>
</organism>
<dbReference type="InterPro" id="IPR000210">
    <property type="entry name" value="BTB/POZ_dom"/>
</dbReference>
<name>A0ABN8NGJ5_9CNID</name>
<feature type="domain" description="BTB" evidence="2">
    <location>
        <begin position="28"/>
        <end position="90"/>
    </location>
</feature>
<dbReference type="PROSITE" id="PS50097">
    <property type="entry name" value="BTB"/>
    <property type="match status" value="1"/>
</dbReference>
<protein>
    <recommendedName>
        <fullName evidence="2">BTB domain-containing protein</fullName>
    </recommendedName>
</protein>
<sequence length="215" mass="25259">MDSNSRKKAKTSPETPEAKSFSRSWKSSDLVLKVADREFHVHRAVLILSSPVFEAMLSSNFKEKTAKKIPLPGKDASELEQMLQGIYPDRDLRMSKENCLALLKLSTEYQIDRLKTRCEEYLRCWCQEDMTVDEALEVIIVSQKYFLHEWIVKKCVDKFVSQLGQTWEKIQKHERYCELEKETAETVKRLTEERVNHLEKMLKIGGKAYQSYRFL</sequence>
<dbReference type="SMART" id="SM00225">
    <property type="entry name" value="BTB"/>
    <property type="match status" value="1"/>
</dbReference>
<dbReference type="Proteomes" id="UP001159405">
    <property type="component" value="Unassembled WGS sequence"/>
</dbReference>
<dbReference type="PANTHER" id="PTHR22744">
    <property type="entry name" value="HELIX LOOP HELIX PROTEIN 21-RELATED"/>
    <property type="match status" value="1"/>
</dbReference>
<dbReference type="CDD" id="cd18186">
    <property type="entry name" value="BTB_POZ_ZBTB_KLHL-like"/>
    <property type="match status" value="1"/>
</dbReference>
<reference evidence="3 4" key="1">
    <citation type="submission" date="2022-05" db="EMBL/GenBank/DDBJ databases">
        <authorList>
            <consortium name="Genoscope - CEA"/>
            <person name="William W."/>
        </authorList>
    </citation>
    <scope>NUCLEOTIDE SEQUENCE [LARGE SCALE GENOMIC DNA]</scope>
</reference>
<feature type="region of interest" description="Disordered" evidence="1">
    <location>
        <begin position="1"/>
        <end position="20"/>
    </location>
</feature>
<evidence type="ECO:0000313" key="3">
    <source>
        <dbReference type="EMBL" id="CAH3108623.1"/>
    </source>
</evidence>
<dbReference type="Pfam" id="PF00651">
    <property type="entry name" value="BTB"/>
    <property type="match status" value="1"/>
</dbReference>
<keyword evidence="4" id="KW-1185">Reference proteome</keyword>
<evidence type="ECO:0000313" key="4">
    <source>
        <dbReference type="Proteomes" id="UP001159405"/>
    </source>
</evidence>
<feature type="non-terminal residue" evidence="3">
    <location>
        <position position="215"/>
    </location>
</feature>
<dbReference type="Gene3D" id="3.30.710.10">
    <property type="entry name" value="Potassium Channel Kv1.1, Chain A"/>
    <property type="match status" value="1"/>
</dbReference>
<dbReference type="InterPro" id="IPR011333">
    <property type="entry name" value="SKP1/BTB/POZ_sf"/>
</dbReference>
<evidence type="ECO:0000256" key="1">
    <source>
        <dbReference type="SAM" id="MobiDB-lite"/>
    </source>
</evidence>
<evidence type="ECO:0000259" key="2">
    <source>
        <dbReference type="PROSITE" id="PS50097"/>
    </source>
</evidence>
<proteinExistence type="predicted"/>
<comment type="caution">
    <text evidence="3">The sequence shown here is derived from an EMBL/GenBank/DDBJ whole genome shotgun (WGS) entry which is preliminary data.</text>
</comment>
<gene>
    <name evidence="3" type="ORF">PLOB_00017773</name>
</gene>